<dbReference type="InterPro" id="IPR001932">
    <property type="entry name" value="PPM-type_phosphatase-like_dom"/>
</dbReference>
<feature type="region of interest" description="Disordered" evidence="1">
    <location>
        <begin position="1"/>
        <end position="32"/>
    </location>
</feature>
<proteinExistence type="predicted"/>
<protein>
    <recommendedName>
        <fullName evidence="2">PPM-type phosphatase domain-containing protein</fullName>
    </recommendedName>
</protein>
<dbReference type="AlphaFoldDB" id="A0A6N7Z0H4"/>
<accession>A0A6N7Z0H4</accession>
<keyword evidence="4" id="KW-1185">Reference proteome</keyword>
<dbReference type="Pfam" id="PF13672">
    <property type="entry name" value="PP2C_2"/>
    <property type="match status" value="1"/>
</dbReference>
<dbReference type="Proteomes" id="UP000440096">
    <property type="component" value="Unassembled WGS sequence"/>
</dbReference>
<dbReference type="Gene3D" id="3.60.40.10">
    <property type="entry name" value="PPM-type phosphatase domain"/>
    <property type="match status" value="1"/>
</dbReference>
<gene>
    <name evidence="3" type="ORF">GKO32_12490</name>
</gene>
<comment type="caution">
    <text evidence="3">The sequence shown here is derived from an EMBL/GenBank/DDBJ whole genome shotgun (WGS) entry which is preliminary data.</text>
</comment>
<dbReference type="InterPro" id="IPR036457">
    <property type="entry name" value="PPM-type-like_dom_sf"/>
</dbReference>
<dbReference type="RefSeq" id="WP_154757004.1">
    <property type="nucleotide sequence ID" value="NZ_WMBA01000015.1"/>
</dbReference>
<reference evidence="3 4" key="1">
    <citation type="submission" date="2019-11" db="EMBL/GenBank/DDBJ databases">
        <title>Draft genome of Amycolatopsis RM579.</title>
        <authorList>
            <person name="Duangmal K."/>
            <person name="Mingma R."/>
        </authorList>
    </citation>
    <scope>NUCLEOTIDE SEQUENCE [LARGE SCALE GENOMIC DNA]</scope>
    <source>
        <strain evidence="3 4">RM579</strain>
    </source>
</reference>
<dbReference type="SUPFAM" id="SSF81606">
    <property type="entry name" value="PP2C-like"/>
    <property type="match status" value="1"/>
</dbReference>
<name>A0A6N7Z0H4_9PSEU</name>
<evidence type="ECO:0000313" key="3">
    <source>
        <dbReference type="EMBL" id="MTD54793.1"/>
    </source>
</evidence>
<dbReference type="EMBL" id="WMBA01000015">
    <property type="protein sequence ID" value="MTD54793.1"/>
    <property type="molecule type" value="Genomic_DNA"/>
</dbReference>
<evidence type="ECO:0000313" key="4">
    <source>
        <dbReference type="Proteomes" id="UP000440096"/>
    </source>
</evidence>
<dbReference type="OrthoDB" id="491589at2"/>
<feature type="domain" description="PPM-type phosphatase" evidence="2">
    <location>
        <begin position="57"/>
        <end position="253"/>
    </location>
</feature>
<organism evidence="3 4">
    <name type="scientific">Amycolatopsis pithecellobii</name>
    <dbReference type="NCBI Taxonomy" id="664692"/>
    <lineage>
        <taxon>Bacteria</taxon>
        <taxon>Bacillati</taxon>
        <taxon>Actinomycetota</taxon>
        <taxon>Actinomycetes</taxon>
        <taxon>Pseudonocardiales</taxon>
        <taxon>Pseudonocardiaceae</taxon>
        <taxon>Amycolatopsis</taxon>
    </lineage>
</organism>
<evidence type="ECO:0000256" key="1">
    <source>
        <dbReference type="SAM" id="MobiDB-lite"/>
    </source>
</evidence>
<evidence type="ECO:0000259" key="2">
    <source>
        <dbReference type="Pfam" id="PF13672"/>
    </source>
</evidence>
<sequence>MTDRKSAGGRGVPAIGAPGRAAGELPAGHPPATPTVADHELSEFSGPGLEIRGASIRGLMHRYRGGPRQDAFSVVYDEASDTTLVIVCDGVGSLPRSHEAAAFVTDRLPAHFWAARNWAAAVKSVNAELHELVARRRAELGPAEWDANAMATTVVAVAISPGHQGRRVEIVRSDDSTVWALSREGGWTDVSATTDGDATVHTGSVRALPTDSPRLHHAETTLTDGALFVMTDGVDVPLRGAAEVRETLATWWTSPPAIFDFGAQVGFARKTHLDDRTVVGVWATGEDHA</sequence>